<feature type="chain" id="PRO_5011463782" evidence="2">
    <location>
        <begin position="21"/>
        <end position="151"/>
    </location>
</feature>
<comment type="similarity">
    <text evidence="1">Belongs to the YciI family.</text>
</comment>
<sequence>MKKLLILLLISCSATSYTLAQKISYDEALAKEVGADDYGMRKYVIAFLYRGDKVDQYSEQERSDIQAGHMANINRLAGEGKMVMAGPFFGNEELRGLFFFAVESLEEAQKLTESDPAIKAGILKMDLKEWYGSAALMLMSDMHTKVAKVEI</sequence>
<name>A0A1I0YTE7_9BACT</name>
<dbReference type="STRING" id="237018.SAMN04489723_10521"/>
<dbReference type="InterPro" id="IPR005545">
    <property type="entry name" value="YCII"/>
</dbReference>
<dbReference type="Pfam" id="PF03795">
    <property type="entry name" value="YCII"/>
    <property type="match status" value="1"/>
</dbReference>
<dbReference type="EMBL" id="FOKK01000005">
    <property type="protein sequence ID" value="SFB16086.1"/>
    <property type="molecule type" value="Genomic_DNA"/>
</dbReference>
<evidence type="ECO:0000256" key="1">
    <source>
        <dbReference type="ARBA" id="ARBA00007689"/>
    </source>
</evidence>
<protein>
    <submittedName>
        <fullName evidence="4">Uncharacterized conserved protein YciI, contains a putative active-site phosphohistidine</fullName>
    </submittedName>
</protein>
<gene>
    <name evidence="4" type="ORF">SAMN04489723_10521</name>
</gene>
<dbReference type="AlphaFoldDB" id="A0A1I0YTE7"/>
<keyword evidence="2" id="KW-0732">Signal</keyword>
<reference evidence="4 5" key="1">
    <citation type="submission" date="2016-10" db="EMBL/GenBank/DDBJ databases">
        <authorList>
            <person name="de Groot N.N."/>
        </authorList>
    </citation>
    <scope>NUCLEOTIDE SEQUENCE [LARGE SCALE GENOMIC DNA]</scope>
    <source>
        <strain evidence="4 5">DSM 23399</strain>
    </source>
</reference>
<evidence type="ECO:0000313" key="4">
    <source>
        <dbReference type="EMBL" id="SFB16086.1"/>
    </source>
</evidence>
<proteinExistence type="inferred from homology"/>
<evidence type="ECO:0000256" key="2">
    <source>
        <dbReference type="SAM" id="SignalP"/>
    </source>
</evidence>
<accession>A0A1I0YTE7</accession>
<dbReference type="SUPFAM" id="SSF54909">
    <property type="entry name" value="Dimeric alpha+beta barrel"/>
    <property type="match status" value="1"/>
</dbReference>
<feature type="signal peptide" evidence="2">
    <location>
        <begin position="1"/>
        <end position="20"/>
    </location>
</feature>
<organism evidence="4 5">
    <name type="scientific">Algoriphagus aquimarinus</name>
    <dbReference type="NCBI Taxonomy" id="237018"/>
    <lineage>
        <taxon>Bacteria</taxon>
        <taxon>Pseudomonadati</taxon>
        <taxon>Bacteroidota</taxon>
        <taxon>Cytophagia</taxon>
        <taxon>Cytophagales</taxon>
        <taxon>Cyclobacteriaceae</taxon>
        <taxon>Algoriphagus</taxon>
    </lineage>
</organism>
<dbReference type="Proteomes" id="UP000198790">
    <property type="component" value="Unassembled WGS sequence"/>
</dbReference>
<evidence type="ECO:0000313" key="5">
    <source>
        <dbReference type="Proteomes" id="UP000198790"/>
    </source>
</evidence>
<dbReference type="InterPro" id="IPR011008">
    <property type="entry name" value="Dimeric_a/b-barrel"/>
</dbReference>
<feature type="domain" description="YCII-related" evidence="3">
    <location>
        <begin position="55"/>
        <end position="130"/>
    </location>
</feature>
<dbReference type="RefSeq" id="WP_092896011.1">
    <property type="nucleotide sequence ID" value="NZ_FOKK01000005.1"/>
</dbReference>
<dbReference type="Gene3D" id="3.30.70.1060">
    <property type="entry name" value="Dimeric alpha+beta barrel"/>
    <property type="match status" value="1"/>
</dbReference>
<evidence type="ECO:0000259" key="3">
    <source>
        <dbReference type="Pfam" id="PF03795"/>
    </source>
</evidence>
<dbReference type="OrthoDB" id="8481699at2"/>
<keyword evidence="5" id="KW-1185">Reference proteome</keyword>